<protein>
    <submittedName>
        <fullName evidence="1">Uncharacterized protein</fullName>
    </submittedName>
</protein>
<evidence type="ECO:0000313" key="1">
    <source>
        <dbReference type="EMBL" id="KAJ3495451.1"/>
    </source>
</evidence>
<dbReference type="EMBL" id="JANAKD010000279">
    <property type="protein sequence ID" value="KAJ3495451.1"/>
    <property type="molecule type" value="Genomic_DNA"/>
</dbReference>
<gene>
    <name evidence="1" type="ORF">NLG97_g3391</name>
</gene>
<comment type="caution">
    <text evidence="1">The sequence shown here is derived from an EMBL/GenBank/DDBJ whole genome shotgun (WGS) entry which is preliminary data.</text>
</comment>
<organism evidence="1 2">
    <name type="scientific">Lecanicillium saksenae</name>
    <dbReference type="NCBI Taxonomy" id="468837"/>
    <lineage>
        <taxon>Eukaryota</taxon>
        <taxon>Fungi</taxon>
        <taxon>Dikarya</taxon>
        <taxon>Ascomycota</taxon>
        <taxon>Pezizomycotina</taxon>
        <taxon>Sordariomycetes</taxon>
        <taxon>Hypocreomycetidae</taxon>
        <taxon>Hypocreales</taxon>
        <taxon>Cordycipitaceae</taxon>
        <taxon>Lecanicillium</taxon>
    </lineage>
</organism>
<sequence length="845" mass="91276">MVSERQDLEKEAHSDEVVQTVSLVETKTEGGDGLPTLTPKAEKALVRKIDRHLMPLLLFSYALQFFDKTTLGYTAILGIQEDTHLEGTDYSWVSSIFYFGYLVASYPASLAFVKLPLGKFLAACILIWAVILGCHGAATNFSNLMALRFLLGAFESSISPGFSLVTGLWYKPSEHAARHGIWFAGNTTAALFGGLLAYAIGHIKSDIAAWRWLFIIFGIVTLAWGIVLLFFLPDSPLDARFLTPEERNYANRRPQQSTHSFQTKEWKKDQVIEALQDPKTWLLCIYQICTCIPNGGYTSFNGIIIKGLGFDTFTTLLIGMPGNAFALSFVLAGTYLAHRFKYSRCIIMAVMQCLALLGCVMVYATPTTHKWTRMGGIWILPAYSAGFPLALSLVSSDIAGYTKKTTVLAMLFISYCVGNIIGPQTFIAKEAPRYQSAFQCIMICNILAGMSVVALRQYMAWDNRRRDREQGVHIDPEIKGGENEDARLNLRVGLTSVSSLNSLLRQPQSGPERGKKRNSVEYDAHFPCGAATVVMAQDQSTLSMAGCVDDSAMATCQAAASSEFNDCIARSGNQKTQLLACGCTNYIQNINCAASACWNRVYECNYQGYVTWYLANCPTAKTPVPYFPIPDGASDACSCNLGAVYLAISYSFQEATSCSNNAHGGDAVNEVMYTTCPTTDPHLIGLNRILDYQRNLNQPWDNCGNAMSRYKCVSNLGFQAVANGFYSPSNTPNADAIKGQMSNTGGVVQSPGEGSTFTWTAGDGQQYTVTASAGSSKGAAGGGSGTNPGQSSSGSGPISGSESSQSTDSSGSGSKNKPKKSEGKKSNVSKLFALAVHGIAAYCAA</sequence>
<keyword evidence="2" id="KW-1185">Reference proteome</keyword>
<accession>A0ACC1R278</accession>
<name>A0ACC1R278_9HYPO</name>
<evidence type="ECO:0000313" key="2">
    <source>
        <dbReference type="Proteomes" id="UP001148737"/>
    </source>
</evidence>
<reference evidence="1" key="1">
    <citation type="submission" date="2022-07" db="EMBL/GenBank/DDBJ databases">
        <title>Genome Sequence of Lecanicillium saksenae.</title>
        <authorList>
            <person name="Buettner E."/>
        </authorList>
    </citation>
    <scope>NUCLEOTIDE SEQUENCE</scope>
    <source>
        <strain evidence="1">VT-O1</strain>
    </source>
</reference>
<dbReference type="Proteomes" id="UP001148737">
    <property type="component" value="Unassembled WGS sequence"/>
</dbReference>
<proteinExistence type="predicted"/>